<dbReference type="EMBL" id="CP061854">
    <property type="protein sequence ID" value="QOD57421.1"/>
    <property type="molecule type" value="Genomic_DNA"/>
</dbReference>
<evidence type="ECO:0000313" key="5">
    <source>
        <dbReference type="Proteomes" id="UP000218676"/>
    </source>
</evidence>
<keyword evidence="2" id="KW-0732">Signal</keyword>
<dbReference type="InterPro" id="IPR012640">
    <property type="entry name" value="Membr_lipoprot_lipid_attach_CS"/>
</dbReference>
<evidence type="ECO:0000313" key="6">
    <source>
        <dbReference type="Proteomes" id="UP000516656"/>
    </source>
</evidence>
<proteinExistence type="predicted"/>
<organism evidence="3 5">
    <name type="scientific">Photobacterium damsela subsp. piscicida</name>
    <name type="common">Pasteurella piscicida</name>
    <dbReference type="NCBI Taxonomy" id="38294"/>
    <lineage>
        <taxon>Bacteria</taxon>
        <taxon>Pseudomonadati</taxon>
        <taxon>Pseudomonadota</taxon>
        <taxon>Gammaproteobacteria</taxon>
        <taxon>Vibrionales</taxon>
        <taxon>Vibrionaceae</taxon>
        <taxon>Photobacterium</taxon>
    </lineage>
</organism>
<gene>
    <name evidence="4" type="ORF">IC627_05580</name>
    <name evidence="3" type="ORF">PDPUS_1_02122</name>
</gene>
<protein>
    <recommendedName>
        <fullName evidence="1">Type IV secretion system putative lipoprotein virB7</fullName>
    </recommendedName>
</protein>
<name>A0A1V1V3Y9_PHODP</name>
<dbReference type="Proteomes" id="UP000218676">
    <property type="component" value="Chromosome 1"/>
</dbReference>
<dbReference type="PROSITE" id="PS51257">
    <property type="entry name" value="PROKAR_LIPOPROTEIN"/>
    <property type="match status" value="1"/>
</dbReference>
<dbReference type="AlphaFoldDB" id="A0A1V1V3Y9"/>
<evidence type="ECO:0000256" key="2">
    <source>
        <dbReference type="ARBA" id="ARBA00022729"/>
    </source>
</evidence>
<dbReference type="RefSeq" id="WP_005298611.1">
    <property type="nucleotide sequence ID" value="NZ_AP018045.1"/>
</dbReference>
<dbReference type="Pfam" id="PF11216">
    <property type="entry name" value="DUF3012"/>
    <property type="match status" value="1"/>
</dbReference>
<reference evidence="3" key="1">
    <citation type="journal article" date="2017" name="Genome Announc.">
        <title>Whole-Genome Sequence of Photobacterium damselae subsp. piscicida Strain 91-197, Isolated from Hybrid Striped Bass (Morone sp.) in the United States.</title>
        <authorList>
            <person name="Teru Y."/>
            <person name="Hikima J."/>
            <person name="Kono T."/>
            <person name="Sakai M."/>
            <person name="Takano T."/>
            <person name="Hawke J.P."/>
            <person name="Takeyama H."/>
            <person name="Aoki T."/>
        </authorList>
    </citation>
    <scope>NUCLEOTIDE SEQUENCE</scope>
    <source>
        <strain evidence="3">91-197</strain>
    </source>
</reference>
<dbReference type="InterPro" id="IPR021379">
    <property type="entry name" value="DUF3012"/>
</dbReference>
<dbReference type="GeneID" id="93398165"/>
<dbReference type="Proteomes" id="UP000516656">
    <property type="component" value="Chromosome 1"/>
</dbReference>
<evidence type="ECO:0000313" key="3">
    <source>
        <dbReference type="EMBL" id="BAX53496.1"/>
    </source>
</evidence>
<accession>A0A1V1V3Y9</accession>
<reference evidence="4 6" key="3">
    <citation type="submission" date="2020-09" db="EMBL/GenBank/DDBJ databases">
        <title>Complete, closed and curated genome sequences of Photobacterium damselae subsp. piscicida isolates from Australia indicate localised evolution and additional plasmid-borne pathogenicity mechanisms.</title>
        <authorList>
            <person name="Baseggio L."/>
            <person name="Silayeva O."/>
            <person name="Buller N."/>
            <person name="Landos M."/>
            <person name="Engelstaedter J."/>
            <person name="Barnes A.C."/>
        </authorList>
    </citation>
    <scope>NUCLEOTIDE SEQUENCE [LARGE SCALE GENOMIC DNA]</scope>
    <source>
        <strain evidence="4 6">AS-16-0540-1</strain>
    </source>
</reference>
<reference evidence="5" key="2">
    <citation type="submission" date="2017-05" db="EMBL/GenBank/DDBJ databases">
        <title>Whole genome sequence of fish pathogenic bacteria, Photobacterium damselae subsp. piscicida, strain 91-197, isolated from hybrid striped bass (Morone sp.) in USA.</title>
        <authorList>
            <person name="Teru Y."/>
            <person name="Hikima J."/>
            <person name="Kono T."/>
            <person name="Sakai M."/>
            <person name="Takano T."/>
            <person name="Hawke J.P."/>
            <person name="Takeyama H."/>
            <person name="Aoki T."/>
        </authorList>
    </citation>
    <scope>NUCLEOTIDE SEQUENCE [LARGE SCALE GENOMIC DNA]</scope>
    <source>
        <strain evidence="5">91-197</strain>
    </source>
</reference>
<dbReference type="EMBL" id="AP018045">
    <property type="protein sequence ID" value="BAX53496.1"/>
    <property type="molecule type" value="Genomic_DNA"/>
</dbReference>
<evidence type="ECO:0000313" key="4">
    <source>
        <dbReference type="EMBL" id="QOD57421.1"/>
    </source>
</evidence>
<sequence length="60" mass="6628">MKKLLVLLGAVALLSACSPKVGSEEWCTQLKEKPKGDWTANEVGEFAKSCIIRFDDQSEK</sequence>
<dbReference type="Pfam" id="PF08139">
    <property type="entry name" value="LPAM_1"/>
    <property type="match status" value="1"/>
</dbReference>
<evidence type="ECO:0000256" key="1">
    <source>
        <dbReference type="ARBA" id="ARBA00017922"/>
    </source>
</evidence>